<evidence type="ECO:0000313" key="2">
    <source>
        <dbReference type="EMBL" id="MYM34956.1"/>
    </source>
</evidence>
<evidence type="ECO:0000259" key="1">
    <source>
        <dbReference type="Pfam" id="PF13649"/>
    </source>
</evidence>
<dbReference type="Pfam" id="PF13649">
    <property type="entry name" value="Methyltransf_25"/>
    <property type="match status" value="1"/>
</dbReference>
<gene>
    <name evidence="2" type="ORF">GTP38_11475</name>
</gene>
<keyword evidence="2" id="KW-0808">Transferase</keyword>
<dbReference type="InterPro" id="IPR041698">
    <property type="entry name" value="Methyltransf_25"/>
</dbReference>
<keyword evidence="2" id="KW-0489">Methyltransferase</keyword>
<protein>
    <submittedName>
        <fullName evidence="2">Methyltransferase domain-containing protein</fullName>
    </submittedName>
</protein>
<name>A0ABW9V5I6_9BURK</name>
<dbReference type="GO" id="GO:0008168">
    <property type="term" value="F:methyltransferase activity"/>
    <property type="evidence" value="ECO:0007669"/>
    <property type="project" value="UniProtKB-KW"/>
</dbReference>
<dbReference type="PANTHER" id="PTHR47739">
    <property type="entry name" value="TRNA1(VAL) (ADENINE(37)-N6)-METHYLTRANSFERASE"/>
    <property type="match status" value="1"/>
</dbReference>
<dbReference type="Proteomes" id="UP000449678">
    <property type="component" value="Unassembled WGS sequence"/>
</dbReference>
<reference evidence="2 3" key="1">
    <citation type="submission" date="2019-12" db="EMBL/GenBank/DDBJ databases">
        <title>Novel species isolated from a subtropical stream in China.</title>
        <authorList>
            <person name="Lu H."/>
        </authorList>
    </citation>
    <scope>NUCLEOTIDE SEQUENCE [LARGE SCALE GENOMIC DNA]</scope>
    <source>
        <strain evidence="2 3">FT94W</strain>
    </source>
</reference>
<dbReference type="Gene3D" id="3.40.50.150">
    <property type="entry name" value="Vaccinia Virus protein VP39"/>
    <property type="match status" value="1"/>
</dbReference>
<proteinExistence type="predicted"/>
<dbReference type="SUPFAM" id="SSF53335">
    <property type="entry name" value="S-adenosyl-L-methionine-dependent methyltransferases"/>
    <property type="match status" value="1"/>
</dbReference>
<dbReference type="RefSeq" id="WP_160990333.1">
    <property type="nucleotide sequence ID" value="NZ_WWCO01000006.1"/>
</dbReference>
<dbReference type="InterPro" id="IPR050210">
    <property type="entry name" value="tRNA_Adenine-N(6)_MTase"/>
</dbReference>
<comment type="caution">
    <text evidence="2">The sequence shown here is derived from an EMBL/GenBank/DDBJ whole genome shotgun (WGS) entry which is preliminary data.</text>
</comment>
<feature type="domain" description="Methyltransferase" evidence="1">
    <location>
        <begin position="131"/>
        <end position="225"/>
    </location>
</feature>
<dbReference type="CDD" id="cd02440">
    <property type="entry name" value="AdoMet_MTases"/>
    <property type="match status" value="1"/>
</dbReference>
<dbReference type="EMBL" id="WWCO01000006">
    <property type="protein sequence ID" value="MYM34956.1"/>
    <property type="molecule type" value="Genomic_DNA"/>
</dbReference>
<dbReference type="PANTHER" id="PTHR47739:SF1">
    <property type="entry name" value="TRNA1(VAL) (ADENINE(37)-N6)-METHYLTRANSFERASE"/>
    <property type="match status" value="1"/>
</dbReference>
<keyword evidence="3" id="KW-1185">Reference proteome</keyword>
<dbReference type="GO" id="GO:0032259">
    <property type="term" value="P:methylation"/>
    <property type="evidence" value="ECO:0007669"/>
    <property type="project" value="UniProtKB-KW"/>
</dbReference>
<dbReference type="InterPro" id="IPR029063">
    <property type="entry name" value="SAM-dependent_MTases_sf"/>
</dbReference>
<evidence type="ECO:0000313" key="3">
    <source>
        <dbReference type="Proteomes" id="UP000449678"/>
    </source>
</evidence>
<organism evidence="2 3">
    <name type="scientific">Duganella lactea</name>
    <dbReference type="NCBI Taxonomy" id="2692173"/>
    <lineage>
        <taxon>Bacteria</taxon>
        <taxon>Pseudomonadati</taxon>
        <taxon>Pseudomonadota</taxon>
        <taxon>Betaproteobacteria</taxon>
        <taxon>Burkholderiales</taxon>
        <taxon>Oxalobacteraceae</taxon>
        <taxon>Telluria group</taxon>
        <taxon>Duganella</taxon>
    </lineage>
</organism>
<sequence length="291" mass="31993">MTNALTQHIERLTRATRMLAIIGASLKFARAGNPDSAIGAEINQGLRLILGDEPGDVFDTADIDALITQIDMAFAESGELWRHPDRTAGWQVEDEQLLQAMGRASRNAFDRILVLAQARPSLSRALRERFLDVGTGVAGIALRAAETCPELRIDAIDIWEPALRLAEANIAASPHADRIQLHRQDVAALRPDPRYTLVWLPTMFLRRDLLLWALPRIAAASAPGGWLIAAMYTQPEDPFMAVMSSLRTLRSGGEVTSPAELEEMLRAQGYVDIERDVAPVATFVLARRPSA</sequence>
<accession>A0ABW9V5I6</accession>